<proteinExistence type="predicted"/>
<evidence type="ECO:0000313" key="1">
    <source>
        <dbReference type="EMBL" id="MFD0976774.1"/>
    </source>
</evidence>
<accession>A0ABW3IFG2</accession>
<protein>
    <submittedName>
        <fullName evidence="1">AbiH family protein</fullName>
    </submittedName>
</protein>
<evidence type="ECO:0000313" key="2">
    <source>
        <dbReference type="Proteomes" id="UP001597100"/>
    </source>
</evidence>
<sequence>MPKILISGNGFDLNIGLPTSYINFIKILNLVKAKNKNLEFDSVYSECFQYENIRENFNQFEFNLDKIKILEKELESNIWFDFFENEYQIDTWIDFENRIEYVLNILFTALEYVQKNVFDGGSRAEDDLSFTSDIFKRNVEIIEVLSKFSIVDFDFQYNVSFNKDFLIKRYGHYSDLDMDKITRILRKELVQFKRIFNYFFEIFVFPFYENSSHQLDDKMFDQIDYHYTFNYTPTFQKLYKSNIETRFLHGRVDSTLNKIVVGINEIPTEKINKKFFLPFTKYFQKLNNDTDYIFIKELEEVQSSNFIFFFFGHSLDESDKDYINEVFDFVNKIKTEIKEIIVIHHNESSKSNLLINLLNIRGKKDIENLMRSGNLIFRSINSPELKEDLNKDIKKAYYV</sequence>
<comment type="caution">
    <text evidence="1">The sequence shown here is derived from an EMBL/GenBank/DDBJ whole genome shotgun (WGS) entry which is preliminary data.</text>
</comment>
<dbReference type="Pfam" id="PF14253">
    <property type="entry name" value="AbiH"/>
    <property type="match status" value="1"/>
</dbReference>
<dbReference type="RefSeq" id="WP_380738406.1">
    <property type="nucleotide sequence ID" value="NZ_JBHTJP010000032.1"/>
</dbReference>
<reference evidence="2" key="1">
    <citation type="journal article" date="2019" name="Int. J. Syst. Evol. Microbiol.">
        <title>The Global Catalogue of Microorganisms (GCM) 10K type strain sequencing project: providing services to taxonomists for standard genome sequencing and annotation.</title>
        <authorList>
            <consortium name="The Broad Institute Genomics Platform"/>
            <consortium name="The Broad Institute Genome Sequencing Center for Infectious Disease"/>
            <person name="Wu L."/>
            <person name="Ma J."/>
        </authorList>
    </citation>
    <scope>NUCLEOTIDE SEQUENCE [LARGE SCALE GENOMIC DNA]</scope>
    <source>
        <strain evidence="2">CCUG 60898</strain>
    </source>
</reference>
<dbReference type="Proteomes" id="UP001597100">
    <property type="component" value="Unassembled WGS sequence"/>
</dbReference>
<dbReference type="InterPro" id="IPR025935">
    <property type="entry name" value="AbiH"/>
</dbReference>
<organism evidence="1 2">
    <name type="scientific">Salinimicrobium gaetbulicola</name>
    <dbReference type="NCBI Taxonomy" id="999702"/>
    <lineage>
        <taxon>Bacteria</taxon>
        <taxon>Pseudomonadati</taxon>
        <taxon>Bacteroidota</taxon>
        <taxon>Flavobacteriia</taxon>
        <taxon>Flavobacteriales</taxon>
        <taxon>Flavobacteriaceae</taxon>
        <taxon>Salinimicrobium</taxon>
    </lineage>
</organism>
<keyword evidence="2" id="KW-1185">Reference proteome</keyword>
<dbReference type="EMBL" id="JBHTJP010000032">
    <property type="protein sequence ID" value="MFD0976774.1"/>
    <property type="molecule type" value="Genomic_DNA"/>
</dbReference>
<name>A0ABW3IFG2_9FLAO</name>
<gene>
    <name evidence="1" type="ORF">ACFQ1G_08230</name>
</gene>